<feature type="domain" description="Nucleolar protein 11 C-terminal" evidence="14">
    <location>
        <begin position="406"/>
        <end position="698"/>
    </location>
</feature>
<dbReference type="EMBL" id="JADBJN010000001">
    <property type="protein sequence ID" value="KAG5681753.1"/>
    <property type="molecule type" value="Genomic_DNA"/>
</dbReference>
<comment type="similarity">
    <text evidence="3">Belongs to the UPF0389 family.</text>
</comment>
<evidence type="ECO:0000256" key="7">
    <source>
        <dbReference type="ARBA" id="ARBA00023015"/>
    </source>
</evidence>
<evidence type="ECO:0000259" key="14">
    <source>
        <dbReference type="Pfam" id="PF20998"/>
    </source>
</evidence>
<keyword evidence="4" id="KW-0698">rRNA processing</keyword>
<evidence type="ECO:0000313" key="15">
    <source>
        <dbReference type="EMBL" id="KAG5681753.1"/>
    </source>
</evidence>
<dbReference type="GO" id="GO:0005730">
    <property type="term" value="C:nucleolus"/>
    <property type="evidence" value="ECO:0007669"/>
    <property type="project" value="UniProtKB-SubCell"/>
</dbReference>
<keyword evidence="5 12" id="KW-0812">Transmembrane</keyword>
<organism evidence="15 16">
    <name type="scientific">Polypedilum vanderplanki</name>
    <name type="common">Sleeping chironomid midge</name>
    <dbReference type="NCBI Taxonomy" id="319348"/>
    <lineage>
        <taxon>Eukaryota</taxon>
        <taxon>Metazoa</taxon>
        <taxon>Ecdysozoa</taxon>
        <taxon>Arthropoda</taxon>
        <taxon>Hexapoda</taxon>
        <taxon>Insecta</taxon>
        <taxon>Pterygota</taxon>
        <taxon>Neoptera</taxon>
        <taxon>Endopterygota</taxon>
        <taxon>Diptera</taxon>
        <taxon>Nematocera</taxon>
        <taxon>Chironomoidea</taxon>
        <taxon>Chironomidae</taxon>
        <taxon>Chironominae</taxon>
        <taxon>Polypedilum</taxon>
        <taxon>Polypedilum</taxon>
    </lineage>
</organism>
<gene>
    <name evidence="15" type="ORF">PVAND_011162</name>
</gene>
<dbReference type="Proteomes" id="UP001107558">
    <property type="component" value="Chromosome 1"/>
</dbReference>
<dbReference type="OrthoDB" id="6502630at2759"/>
<evidence type="ECO:0000256" key="6">
    <source>
        <dbReference type="ARBA" id="ARBA00022989"/>
    </source>
</evidence>
<dbReference type="GO" id="GO:0030490">
    <property type="term" value="P:maturation of SSU-rRNA"/>
    <property type="evidence" value="ECO:0007669"/>
    <property type="project" value="InterPro"/>
</dbReference>
<evidence type="ECO:0000256" key="10">
    <source>
        <dbReference type="ARBA" id="ARBA00023163"/>
    </source>
</evidence>
<dbReference type="PANTHER" id="PTHR15633">
    <property type="entry name" value="NUCLEOLAR PROTEIN 11"/>
    <property type="match status" value="1"/>
</dbReference>
<dbReference type="Pfam" id="PF08168">
    <property type="entry name" value="NOL11_N"/>
    <property type="match status" value="1"/>
</dbReference>
<dbReference type="SUPFAM" id="SSF50998">
    <property type="entry name" value="Quinoprotein alcohol dehydrogenase-like"/>
    <property type="match status" value="1"/>
</dbReference>
<evidence type="ECO:0000256" key="8">
    <source>
        <dbReference type="ARBA" id="ARBA00023136"/>
    </source>
</evidence>
<dbReference type="InterPro" id="IPR048897">
    <property type="entry name" value="Nol11_C"/>
</dbReference>
<keyword evidence="16" id="KW-1185">Reference proteome</keyword>
<feature type="transmembrane region" description="Helical" evidence="12">
    <location>
        <begin position="801"/>
        <end position="819"/>
    </location>
</feature>
<dbReference type="InterPro" id="IPR012584">
    <property type="entry name" value="NOL11_N"/>
</dbReference>
<dbReference type="Pfam" id="PF20998">
    <property type="entry name" value="Nol11_C"/>
    <property type="match status" value="1"/>
</dbReference>
<keyword evidence="11" id="KW-0539">Nucleus</keyword>
<evidence type="ECO:0000256" key="12">
    <source>
        <dbReference type="SAM" id="Phobius"/>
    </source>
</evidence>
<evidence type="ECO:0000313" key="16">
    <source>
        <dbReference type="Proteomes" id="UP001107558"/>
    </source>
</evidence>
<evidence type="ECO:0000256" key="9">
    <source>
        <dbReference type="ARBA" id="ARBA00023159"/>
    </source>
</evidence>
<name>A0A9J6CHR9_POLVA</name>
<evidence type="ECO:0000256" key="4">
    <source>
        <dbReference type="ARBA" id="ARBA00022552"/>
    </source>
</evidence>
<dbReference type="Pfam" id="PF06388">
    <property type="entry name" value="DUF1075"/>
    <property type="match status" value="1"/>
</dbReference>
<accession>A0A9J6CHR9</accession>
<dbReference type="GO" id="GO:0016020">
    <property type="term" value="C:membrane"/>
    <property type="evidence" value="ECO:0007669"/>
    <property type="project" value="UniProtKB-SubCell"/>
</dbReference>
<dbReference type="PANTHER" id="PTHR15633:SF2">
    <property type="entry name" value="NUCLEOLAR PROTEIN 11"/>
    <property type="match status" value="1"/>
</dbReference>
<keyword evidence="10" id="KW-0804">Transcription</keyword>
<evidence type="ECO:0000256" key="3">
    <source>
        <dbReference type="ARBA" id="ARBA00007363"/>
    </source>
</evidence>
<proteinExistence type="inferred from homology"/>
<keyword evidence="6 12" id="KW-1133">Transmembrane helix</keyword>
<dbReference type="InterPro" id="IPR011047">
    <property type="entry name" value="Quinoprotein_ADH-like_sf"/>
</dbReference>
<comment type="subcellular location">
    <subcellularLocation>
        <location evidence="1">Membrane</location>
        <topology evidence="1">Single-pass membrane protein</topology>
    </subcellularLocation>
    <subcellularLocation>
        <location evidence="2">Nucleus</location>
        <location evidence="2">Nucleolus</location>
    </subcellularLocation>
</comment>
<evidence type="ECO:0000259" key="13">
    <source>
        <dbReference type="Pfam" id="PF08168"/>
    </source>
</evidence>
<dbReference type="GO" id="GO:0003723">
    <property type="term" value="F:RNA binding"/>
    <property type="evidence" value="ECO:0007669"/>
    <property type="project" value="TreeGrafter"/>
</dbReference>
<feature type="domain" description="Nucleolar protein 11 N-terminal" evidence="13">
    <location>
        <begin position="1"/>
        <end position="324"/>
    </location>
</feature>
<keyword evidence="7" id="KW-0805">Transcription regulation</keyword>
<evidence type="ECO:0000256" key="1">
    <source>
        <dbReference type="ARBA" id="ARBA00004167"/>
    </source>
</evidence>
<sequence length="854" mass="99056">MSKLLSLFKLCPINNDILGVSADAERSSVICTLGKKIVYLIELSTQKNIKSWSSLDNFTSKVIYDFKRKQYVGVFSNTHMRFWDINTEDINKVKKIKFHKPIYEIINVSDENILVIYADGTTKSLDKALESRKTEKHQRDNVNSESLSIENTQFGNEIFSYVKKANKEKIFCFTSIDNTTLQQIQKCNEIKLNRPGLNVRLMGHTTMYSSDGSTYLITIWSDKRMFKLNLNLHEKNLSIGTFHTIIDSINVSNDIAVQAVSENCLAIYAKDQNEDGSSIILYNIKYKIIQSKLSFKVYLSNFKLWSVHENLYLAMAQHLSVIPFVVTTDKMSSLIGLQVHTLDNIVENEMINEDALFEDALTFDENQDEVKGMEFIPNDIFIKRNRKKLLSGAKPIADSDEIQDSLDRIYRGDLIIDVQRCDNNLSDTAALKILNNIDEPFPLISENFEYYCMNLERYGCSEIEITDKVVPVLLKANRTEDIAILLKRYNHVSEKMLVQIIKYLLNSPIENPNSNEKAEEKIISDSSNNLTLSEKNKKYKNKNVFLSADKEENCDVLSIALCCAFDSTTILKHLSSDITLNEMIQLMDHLYKILTTNVLDDVYDMKGNLVEGDDFDLDTKLFEWFRLLLDSHYQQIILSRDNELKEKFNTWLELIDNHVEILSQMKDMRYTLVKIASNKRIDLSRKCNRWYSIEKLELKEQIKFIRSKEKMSQIMKFSRCNQLLLKTIHLNARAFCNSARNPSPTSATETVKPITKDNQKVSDWEKKLLVWMKKYENVDEIPNFVTMDVVDRARQEFRMRIFYATILFLIASYIVIIMSGKTLASQGDLIKLNQDWHRAYEKSHQDENTDTVRK</sequence>
<evidence type="ECO:0000256" key="5">
    <source>
        <dbReference type="ARBA" id="ARBA00022692"/>
    </source>
</evidence>
<dbReference type="InterPro" id="IPR009432">
    <property type="entry name" value="DUF1075"/>
</dbReference>
<evidence type="ECO:0000256" key="2">
    <source>
        <dbReference type="ARBA" id="ARBA00004604"/>
    </source>
</evidence>
<reference evidence="15" key="1">
    <citation type="submission" date="2021-03" db="EMBL/GenBank/DDBJ databases">
        <title>Chromosome level genome of the anhydrobiotic midge Polypedilum vanderplanki.</title>
        <authorList>
            <person name="Yoshida Y."/>
            <person name="Kikawada T."/>
            <person name="Gusev O."/>
        </authorList>
    </citation>
    <scope>NUCLEOTIDE SEQUENCE</scope>
    <source>
        <strain evidence="15">NIAS01</strain>
        <tissue evidence="15">Whole body or cell culture</tissue>
    </source>
</reference>
<dbReference type="AlphaFoldDB" id="A0A9J6CHR9"/>
<keyword evidence="8 12" id="KW-0472">Membrane</keyword>
<protein>
    <submittedName>
        <fullName evidence="15">Uncharacterized protein</fullName>
    </submittedName>
</protein>
<comment type="caution">
    <text evidence="15">The sequence shown here is derived from an EMBL/GenBank/DDBJ whole genome shotgun (WGS) entry which is preliminary data.</text>
</comment>
<evidence type="ECO:0000256" key="11">
    <source>
        <dbReference type="ARBA" id="ARBA00023242"/>
    </source>
</evidence>
<keyword evidence="9" id="KW-0010">Activator</keyword>
<dbReference type="InterPro" id="IPR042859">
    <property type="entry name" value="NOL11"/>
</dbReference>